<feature type="non-terminal residue" evidence="2">
    <location>
        <position position="1"/>
    </location>
</feature>
<evidence type="ECO:0000313" key="3">
    <source>
        <dbReference type="Proteomes" id="UP001642484"/>
    </source>
</evidence>
<keyword evidence="3" id="KW-1185">Reference proteome</keyword>
<comment type="caution">
    <text evidence="2">The sequence shown here is derived from an EMBL/GenBank/DDBJ whole genome shotgun (WGS) entry which is preliminary data.</text>
</comment>
<organism evidence="2 3">
    <name type="scientific">Durusdinium trenchii</name>
    <dbReference type="NCBI Taxonomy" id="1381693"/>
    <lineage>
        <taxon>Eukaryota</taxon>
        <taxon>Sar</taxon>
        <taxon>Alveolata</taxon>
        <taxon>Dinophyceae</taxon>
        <taxon>Suessiales</taxon>
        <taxon>Symbiodiniaceae</taxon>
        <taxon>Durusdinium</taxon>
    </lineage>
</organism>
<sequence length="50" mass="5543">FVWEDSQADGLADHVCPEAVIIVVDPEPDPAVAHENKKRKLTADIMSQEK</sequence>
<protein>
    <submittedName>
        <fullName evidence="2">Uncharacterized protein</fullName>
    </submittedName>
</protein>
<proteinExistence type="predicted"/>
<dbReference type="Proteomes" id="UP001642484">
    <property type="component" value="Unassembled WGS sequence"/>
</dbReference>
<feature type="non-terminal residue" evidence="2">
    <location>
        <position position="50"/>
    </location>
</feature>
<accession>A0ABP0NZZ4</accession>
<feature type="region of interest" description="Disordered" evidence="1">
    <location>
        <begin position="31"/>
        <end position="50"/>
    </location>
</feature>
<reference evidence="2 3" key="1">
    <citation type="submission" date="2024-02" db="EMBL/GenBank/DDBJ databases">
        <authorList>
            <person name="Chen Y."/>
            <person name="Shah S."/>
            <person name="Dougan E. K."/>
            <person name="Thang M."/>
            <person name="Chan C."/>
        </authorList>
    </citation>
    <scope>NUCLEOTIDE SEQUENCE [LARGE SCALE GENOMIC DNA]</scope>
</reference>
<gene>
    <name evidence="2" type="ORF">CCMP2556_LOCUS34108</name>
</gene>
<evidence type="ECO:0000313" key="2">
    <source>
        <dbReference type="EMBL" id="CAK9069345.1"/>
    </source>
</evidence>
<evidence type="ECO:0000256" key="1">
    <source>
        <dbReference type="SAM" id="MobiDB-lite"/>
    </source>
</evidence>
<name>A0ABP0NZZ4_9DINO</name>
<dbReference type="EMBL" id="CAXAMN010022430">
    <property type="protein sequence ID" value="CAK9069345.1"/>
    <property type="molecule type" value="Genomic_DNA"/>
</dbReference>